<dbReference type="InterPro" id="IPR036390">
    <property type="entry name" value="WH_DNA-bd_sf"/>
</dbReference>
<evidence type="ECO:0000313" key="5">
    <source>
        <dbReference type="EMBL" id="KZE68973.1"/>
    </source>
</evidence>
<dbReference type="Pfam" id="PF01638">
    <property type="entry name" value="HxlR"/>
    <property type="match status" value="1"/>
</dbReference>
<dbReference type="EMBL" id="LRFC01000001">
    <property type="protein sequence ID" value="KZE68973.1"/>
    <property type="molecule type" value="Genomic_DNA"/>
</dbReference>
<keyword evidence="2" id="KW-0238">DNA-binding</keyword>
<name>A0A165P4V7_9BACL</name>
<keyword evidence="3" id="KW-0804">Transcription</keyword>
<evidence type="ECO:0000256" key="1">
    <source>
        <dbReference type="ARBA" id="ARBA00023015"/>
    </source>
</evidence>
<accession>A0A165P4V7</accession>
<gene>
    <name evidence="5" type="ORF">AWM68_01515</name>
</gene>
<dbReference type="Gene3D" id="1.10.10.10">
    <property type="entry name" value="Winged helix-like DNA-binding domain superfamily/Winged helix DNA-binding domain"/>
    <property type="match status" value="1"/>
</dbReference>
<keyword evidence="1" id="KW-0805">Transcription regulation</keyword>
<dbReference type="InterPro" id="IPR036388">
    <property type="entry name" value="WH-like_DNA-bd_sf"/>
</dbReference>
<protein>
    <submittedName>
        <fullName evidence="5">Transcriptional regulator</fullName>
    </submittedName>
</protein>
<dbReference type="SUPFAM" id="SSF46785">
    <property type="entry name" value="Winged helix' DNA-binding domain"/>
    <property type="match status" value="1"/>
</dbReference>
<dbReference type="RefSeq" id="WP_066236320.1">
    <property type="nucleotide sequence ID" value="NZ_LRFC01000001.1"/>
</dbReference>
<sequence>MNQSAYKRKEDCPLTFALTLIGSKWRLPIIWALWKNKTLRYNELKRHVEGITNMVLSQSLKEMENQGLVVRRQYMEIPPRVEYSLTKAGEELVPSLESLAKWGKGMQATVKSDV</sequence>
<proteinExistence type="predicted"/>
<dbReference type="Proteomes" id="UP000076567">
    <property type="component" value="Unassembled WGS sequence"/>
</dbReference>
<dbReference type="PANTHER" id="PTHR33204:SF29">
    <property type="entry name" value="TRANSCRIPTIONAL REGULATOR"/>
    <property type="match status" value="1"/>
</dbReference>
<dbReference type="OrthoDB" id="9791143at2"/>
<evidence type="ECO:0000256" key="2">
    <source>
        <dbReference type="ARBA" id="ARBA00023125"/>
    </source>
</evidence>
<dbReference type="PROSITE" id="PS51118">
    <property type="entry name" value="HTH_HXLR"/>
    <property type="match status" value="1"/>
</dbReference>
<reference evidence="6" key="1">
    <citation type="submission" date="2016-01" db="EMBL/GenBank/DDBJ databases">
        <title>Draft genome of Chromobacterium sp. F49.</title>
        <authorList>
            <person name="Hong K.W."/>
        </authorList>
    </citation>
    <scope>NUCLEOTIDE SEQUENCE [LARGE SCALE GENOMIC DNA]</scope>
    <source>
        <strain evidence="6">P7IIIA</strain>
    </source>
</reference>
<feature type="domain" description="HTH hxlR-type" evidence="4">
    <location>
        <begin position="12"/>
        <end position="111"/>
    </location>
</feature>
<evidence type="ECO:0000313" key="6">
    <source>
        <dbReference type="Proteomes" id="UP000076567"/>
    </source>
</evidence>
<comment type="caution">
    <text evidence="5">The sequence shown here is derived from an EMBL/GenBank/DDBJ whole genome shotgun (WGS) entry which is preliminary data.</text>
</comment>
<keyword evidence="6" id="KW-1185">Reference proteome</keyword>
<organism evidence="5 6">
    <name type="scientific">Fictibacillus phosphorivorans</name>
    <dbReference type="NCBI Taxonomy" id="1221500"/>
    <lineage>
        <taxon>Bacteria</taxon>
        <taxon>Bacillati</taxon>
        <taxon>Bacillota</taxon>
        <taxon>Bacilli</taxon>
        <taxon>Bacillales</taxon>
        <taxon>Fictibacillaceae</taxon>
        <taxon>Fictibacillus</taxon>
    </lineage>
</organism>
<dbReference type="GO" id="GO:0003677">
    <property type="term" value="F:DNA binding"/>
    <property type="evidence" value="ECO:0007669"/>
    <property type="project" value="UniProtKB-KW"/>
</dbReference>
<evidence type="ECO:0000259" key="4">
    <source>
        <dbReference type="PROSITE" id="PS51118"/>
    </source>
</evidence>
<dbReference type="PANTHER" id="PTHR33204">
    <property type="entry name" value="TRANSCRIPTIONAL REGULATOR, MARR FAMILY"/>
    <property type="match status" value="1"/>
</dbReference>
<evidence type="ECO:0000256" key="3">
    <source>
        <dbReference type="ARBA" id="ARBA00023163"/>
    </source>
</evidence>
<dbReference type="InterPro" id="IPR002577">
    <property type="entry name" value="HTH_HxlR"/>
</dbReference>
<dbReference type="AlphaFoldDB" id="A0A165P4V7"/>